<dbReference type="EMBL" id="KZ293416">
    <property type="protein sequence ID" value="PBK76809.1"/>
    <property type="molecule type" value="Genomic_DNA"/>
</dbReference>
<organism evidence="1 2">
    <name type="scientific">Armillaria solidipes</name>
    <dbReference type="NCBI Taxonomy" id="1076256"/>
    <lineage>
        <taxon>Eukaryota</taxon>
        <taxon>Fungi</taxon>
        <taxon>Dikarya</taxon>
        <taxon>Basidiomycota</taxon>
        <taxon>Agaricomycotina</taxon>
        <taxon>Agaricomycetes</taxon>
        <taxon>Agaricomycetidae</taxon>
        <taxon>Agaricales</taxon>
        <taxon>Marasmiineae</taxon>
        <taxon>Physalacriaceae</taxon>
        <taxon>Armillaria</taxon>
    </lineage>
</organism>
<reference evidence="2" key="1">
    <citation type="journal article" date="2017" name="Nat. Ecol. Evol.">
        <title>Genome expansion and lineage-specific genetic innovations in the forest pathogenic fungi Armillaria.</title>
        <authorList>
            <person name="Sipos G."/>
            <person name="Prasanna A.N."/>
            <person name="Walter M.C."/>
            <person name="O'Connor E."/>
            <person name="Balint B."/>
            <person name="Krizsan K."/>
            <person name="Kiss B."/>
            <person name="Hess J."/>
            <person name="Varga T."/>
            <person name="Slot J."/>
            <person name="Riley R."/>
            <person name="Boka B."/>
            <person name="Rigling D."/>
            <person name="Barry K."/>
            <person name="Lee J."/>
            <person name="Mihaltcheva S."/>
            <person name="LaButti K."/>
            <person name="Lipzen A."/>
            <person name="Waldron R."/>
            <person name="Moloney N.M."/>
            <person name="Sperisen C."/>
            <person name="Kredics L."/>
            <person name="Vagvoelgyi C."/>
            <person name="Patrignani A."/>
            <person name="Fitzpatrick D."/>
            <person name="Nagy I."/>
            <person name="Doyle S."/>
            <person name="Anderson J.B."/>
            <person name="Grigoriev I.V."/>
            <person name="Gueldener U."/>
            <person name="Muensterkoetter M."/>
            <person name="Nagy L.G."/>
        </authorList>
    </citation>
    <scope>NUCLEOTIDE SEQUENCE [LARGE SCALE GENOMIC DNA]</scope>
    <source>
        <strain evidence="2">28-4</strain>
    </source>
</reference>
<dbReference type="Proteomes" id="UP000218334">
    <property type="component" value="Unassembled WGS sequence"/>
</dbReference>
<name>A0A2H3C140_9AGAR</name>
<keyword evidence="2" id="KW-1185">Reference proteome</keyword>
<gene>
    <name evidence="1" type="ORF">ARMSODRAFT_244741</name>
</gene>
<evidence type="ECO:0000313" key="2">
    <source>
        <dbReference type="Proteomes" id="UP000218334"/>
    </source>
</evidence>
<proteinExistence type="predicted"/>
<accession>A0A2H3C140</accession>
<evidence type="ECO:0000313" key="1">
    <source>
        <dbReference type="EMBL" id="PBK76809.1"/>
    </source>
</evidence>
<protein>
    <submittedName>
        <fullName evidence="1">Uncharacterized protein</fullName>
    </submittedName>
</protein>
<dbReference type="AlphaFoldDB" id="A0A2H3C140"/>
<sequence>MRPLHFIRLRERIDMRGYGYKIRRRYVNICARYIDRNVLTLPPLSSRLGLVLFRSYVVLPESIPCHRYVKRRICRTLVNRHCLVVICTRSSLLFSRPL</sequence>